<dbReference type="InterPro" id="IPR027417">
    <property type="entry name" value="P-loop_NTPase"/>
</dbReference>
<feature type="region of interest" description="Disordered" evidence="4">
    <location>
        <begin position="648"/>
        <end position="700"/>
    </location>
</feature>
<protein>
    <recommendedName>
        <fullName evidence="5">FtsK domain-containing protein</fullName>
    </recommendedName>
</protein>
<feature type="compositionally biased region" description="Basic and acidic residues" evidence="4">
    <location>
        <begin position="671"/>
        <end position="682"/>
    </location>
</feature>
<dbReference type="GO" id="GO:0005524">
    <property type="term" value="F:ATP binding"/>
    <property type="evidence" value="ECO:0007669"/>
    <property type="project" value="UniProtKB-UniRule"/>
</dbReference>
<reference evidence="6" key="1">
    <citation type="submission" date="2020-10" db="EMBL/GenBank/DDBJ databases">
        <title>Sequencing the genomes of 1000 actinobacteria strains.</title>
        <authorList>
            <person name="Klenk H.-P."/>
        </authorList>
    </citation>
    <scope>NUCLEOTIDE SEQUENCE</scope>
    <source>
        <strain evidence="6">DSM 46832</strain>
    </source>
</reference>
<dbReference type="SUPFAM" id="SSF52540">
    <property type="entry name" value="P-loop containing nucleoside triphosphate hydrolases"/>
    <property type="match status" value="1"/>
</dbReference>
<dbReference type="PANTHER" id="PTHR22683:SF41">
    <property type="entry name" value="DNA TRANSLOCASE FTSK"/>
    <property type="match status" value="1"/>
</dbReference>
<evidence type="ECO:0000256" key="4">
    <source>
        <dbReference type="SAM" id="MobiDB-lite"/>
    </source>
</evidence>
<gene>
    <name evidence="6" type="ORF">H4W31_005936</name>
</gene>
<dbReference type="PANTHER" id="PTHR22683">
    <property type="entry name" value="SPORULATION PROTEIN RELATED"/>
    <property type="match status" value="1"/>
</dbReference>
<feature type="binding site" evidence="3">
    <location>
        <begin position="387"/>
        <end position="394"/>
    </location>
    <ligand>
        <name>ATP</name>
        <dbReference type="ChEBI" id="CHEBI:30616"/>
    </ligand>
</feature>
<feature type="domain" description="FtsK" evidence="5">
    <location>
        <begin position="369"/>
        <end position="574"/>
    </location>
</feature>
<dbReference type="CDD" id="cd01127">
    <property type="entry name" value="TrwB_TraG_TraD_VirD4"/>
    <property type="match status" value="1"/>
</dbReference>
<dbReference type="AlphaFoldDB" id="A0A927MEI3"/>
<dbReference type="InterPro" id="IPR050206">
    <property type="entry name" value="FtsK/SpoIIIE/SftA"/>
</dbReference>
<dbReference type="EMBL" id="JADBEB010000001">
    <property type="protein sequence ID" value="MBE1490298.1"/>
    <property type="molecule type" value="Genomic_DNA"/>
</dbReference>
<dbReference type="Proteomes" id="UP000649753">
    <property type="component" value="Unassembled WGS sequence"/>
</dbReference>
<dbReference type="InterPro" id="IPR002543">
    <property type="entry name" value="FtsK_dom"/>
</dbReference>
<proteinExistence type="predicted"/>
<dbReference type="Pfam" id="PF01580">
    <property type="entry name" value="FtsK_SpoIIIE"/>
    <property type="match status" value="1"/>
</dbReference>
<evidence type="ECO:0000259" key="5">
    <source>
        <dbReference type="PROSITE" id="PS50901"/>
    </source>
</evidence>
<keyword evidence="7" id="KW-1185">Reference proteome</keyword>
<dbReference type="Gene3D" id="3.40.50.300">
    <property type="entry name" value="P-loop containing nucleotide triphosphate hydrolases"/>
    <property type="match status" value="2"/>
</dbReference>
<comment type="caution">
    <text evidence="6">The sequence shown here is derived from an EMBL/GenBank/DDBJ whole genome shotgun (WGS) entry which is preliminary data.</text>
</comment>
<dbReference type="PROSITE" id="PS50901">
    <property type="entry name" value="FTSK"/>
    <property type="match status" value="1"/>
</dbReference>
<evidence type="ECO:0000256" key="3">
    <source>
        <dbReference type="PROSITE-ProRule" id="PRU00289"/>
    </source>
</evidence>
<organism evidence="6 7">
    <name type="scientific">Plantactinospora soyae</name>
    <dbReference type="NCBI Taxonomy" id="1544732"/>
    <lineage>
        <taxon>Bacteria</taxon>
        <taxon>Bacillati</taxon>
        <taxon>Actinomycetota</taxon>
        <taxon>Actinomycetes</taxon>
        <taxon>Micromonosporales</taxon>
        <taxon>Micromonosporaceae</taxon>
        <taxon>Plantactinospora</taxon>
    </lineage>
</organism>
<sequence>MPDLRTQLVTRVRTMLSHALGASRARLTAARSELGAAQDRLRRTRDAAGRVPARVGAERDQRITDLADRYGDRIAGLADRAAQAAEREAPGAAGADWPGWQPTPVVRGEAPGPLRIGTVRLPDSVPVPALVPLLDAGHVHLSGADRAGCDAVVAALLLRAIGRAAPGAVRLVGYDPEHLGGGLAGFAPLSTAGLLTFVGPGGLARLLDDLVDQIRRINETVLAGEYGSLRELAAATGRRPEPWRVAVLLGGDELSRHERGQLDRVVRTGAACGVHLVVRGIDLPDEPAVHRVVVTADGTRLDSCPGLTVRTDPAPPATLVTETCREVAAQVNAGPPPTPFTDLLPPVDAMWQEDSAHSLVAPIGDGPQGRPVSLTLGDYPPHALIGGPSGTGKTNLIFAWIGSLAARYSPAELEFYLLDFKEGVSFARFAQGRRDPSWLPHMRLVGINVNTDREFGLALLRFLAEELRRRADAAKRHEVTKLAELRAVDPTGRWPRIVAVVDEFQMLLAGRDAVARESADLLEDLARRGRSQGIHLVLASQDVRGIEALWGRPALVAQFTLRIALPKALRILAERNDAAQSLPRHHAVVNAESGMSEGNQVARIPAASDWGTWSDLQHRLWRMRPPDAAPARLFDGDAIPRLEEAPDFVALRPPGDPDGSRATVQLGADGEPDRTAVPDRSEAGPNRSGTGPDRPSGGVRGPVALLGEIIDVQARSAGMRLPRAPGRNLAVLGTGVDEACAVLDAAARSLHRQHRPGTARFSIACLDPDADTAARSLYDALGTDASWYEEEDIGELMAETANGLGHGGTLGQPHYLLLYAVDAAASQLSGTVGGRSGLEHLRHVLHNGPERRTHTLAWWRGVARMRVDLGGPASRTDQIGAWVALDVQGAELTSALYPGPGGGPDWYPRPWRGLFFDRSVHRTGQVIIPYGPSR</sequence>
<keyword evidence="1 3" id="KW-0547">Nucleotide-binding</keyword>
<evidence type="ECO:0000313" key="6">
    <source>
        <dbReference type="EMBL" id="MBE1490298.1"/>
    </source>
</evidence>
<evidence type="ECO:0000256" key="1">
    <source>
        <dbReference type="ARBA" id="ARBA00022741"/>
    </source>
</evidence>
<evidence type="ECO:0000313" key="7">
    <source>
        <dbReference type="Proteomes" id="UP000649753"/>
    </source>
</evidence>
<accession>A0A927MEI3</accession>
<name>A0A927MEI3_9ACTN</name>
<keyword evidence="2 3" id="KW-0067">ATP-binding</keyword>
<evidence type="ECO:0000256" key="2">
    <source>
        <dbReference type="ARBA" id="ARBA00022840"/>
    </source>
</evidence>
<dbReference type="GO" id="GO:0003677">
    <property type="term" value="F:DNA binding"/>
    <property type="evidence" value="ECO:0007669"/>
    <property type="project" value="InterPro"/>
</dbReference>